<sequence length="82" mass="9740">MERQLPRLLGQTINCEREFVNRSSQISRLRFLKALLHSLCSFVQRICARLRVLCPYVNIVVNLRKSIKLSTQTFHQQQQQQQ</sequence>
<reference evidence="1 2" key="1">
    <citation type="submission" date="2015-01" db="EMBL/GenBank/DDBJ databases">
        <title>Evolution of Trichinella species and genotypes.</title>
        <authorList>
            <person name="Korhonen P.K."/>
            <person name="Edoardo P."/>
            <person name="Giuseppe L.R."/>
            <person name="Gasser R.B."/>
        </authorList>
    </citation>
    <scope>NUCLEOTIDE SEQUENCE [LARGE SCALE GENOMIC DNA]</scope>
    <source>
        <strain evidence="1">ISS1029</strain>
    </source>
</reference>
<dbReference type="AlphaFoldDB" id="A0A0V1I6N9"/>
<organism evidence="1 2">
    <name type="scientific">Trichinella zimbabwensis</name>
    <dbReference type="NCBI Taxonomy" id="268475"/>
    <lineage>
        <taxon>Eukaryota</taxon>
        <taxon>Metazoa</taxon>
        <taxon>Ecdysozoa</taxon>
        <taxon>Nematoda</taxon>
        <taxon>Enoplea</taxon>
        <taxon>Dorylaimia</taxon>
        <taxon>Trichinellida</taxon>
        <taxon>Trichinellidae</taxon>
        <taxon>Trichinella</taxon>
    </lineage>
</organism>
<evidence type="ECO:0000313" key="2">
    <source>
        <dbReference type="Proteomes" id="UP000055024"/>
    </source>
</evidence>
<name>A0A0V1I6N9_9BILA</name>
<keyword evidence="2" id="KW-1185">Reference proteome</keyword>
<accession>A0A0V1I6N9</accession>
<comment type="caution">
    <text evidence="1">The sequence shown here is derived from an EMBL/GenBank/DDBJ whole genome shotgun (WGS) entry which is preliminary data.</text>
</comment>
<evidence type="ECO:0000313" key="1">
    <source>
        <dbReference type="EMBL" id="KRZ18119.1"/>
    </source>
</evidence>
<gene>
    <name evidence="1" type="ORF">T11_583</name>
</gene>
<dbReference type="Proteomes" id="UP000055024">
    <property type="component" value="Unassembled WGS sequence"/>
</dbReference>
<dbReference type="EMBL" id="JYDP01000004">
    <property type="protein sequence ID" value="KRZ18119.1"/>
    <property type="molecule type" value="Genomic_DNA"/>
</dbReference>
<proteinExistence type="predicted"/>
<protein>
    <submittedName>
        <fullName evidence="1">Uncharacterized protein</fullName>
    </submittedName>
</protein>